<dbReference type="EMBL" id="JAGSOH010000171">
    <property type="protein sequence ID" value="MBR7830970.1"/>
    <property type="molecule type" value="Genomic_DNA"/>
</dbReference>
<dbReference type="PROSITE" id="PS50983">
    <property type="entry name" value="FE_B12_PBP"/>
    <property type="match status" value="1"/>
</dbReference>
<dbReference type="AlphaFoldDB" id="A0A941IJN6"/>
<evidence type="ECO:0000259" key="4">
    <source>
        <dbReference type="PROSITE" id="PS50983"/>
    </source>
</evidence>
<comment type="similarity">
    <text evidence="1">Belongs to the bacterial solute-binding protein 8 family.</text>
</comment>
<dbReference type="PANTHER" id="PTHR30535:SF34">
    <property type="entry name" value="MOLYBDATE-BINDING PROTEIN MOLA"/>
    <property type="match status" value="1"/>
</dbReference>
<evidence type="ECO:0000313" key="6">
    <source>
        <dbReference type="Proteomes" id="UP000676325"/>
    </source>
</evidence>
<dbReference type="Gene3D" id="3.40.50.1980">
    <property type="entry name" value="Nitrogenase molybdenum iron protein domain"/>
    <property type="match status" value="2"/>
</dbReference>
<feature type="chain" id="PRO_5039248674" evidence="3">
    <location>
        <begin position="31"/>
        <end position="297"/>
    </location>
</feature>
<protein>
    <submittedName>
        <fullName evidence="5">ABC transporter substrate-binding protein</fullName>
    </submittedName>
</protein>
<dbReference type="RefSeq" id="WP_212522089.1">
    <property type="nucleotide sequence ID" value="NZ_JAGSOH010000171.1"/>
</dbReference>
<evidence type="ECO:0000256" key="3">
    <source>
        <dbReference type="SAM" id="SignalP"/>
    </source>
</evidence>
<dbReference type="InterPro" id="IPR054828">
    <property type="entry name" value="Vit_B12_bind_prot"/>
</dbReference>
<dbReference type="InterPro" id="IPR050902">
    <property type="entry name" value="ABC_Transporter_SBP"/>
</dbReference>
<dbReference type="GO" id="GO:0071281">
    <property type="term" value="P:cellular response to iron ion"/>
    <property type="evidence" value="ECO:0007669"/>
    <property type="project" value="TreeGrafter"/>
</dbReference>
<evidence type="ECO:0000313" key="5">
    <source>
        <dbReference type="EMBL" id="MBR7830970.1"/>
    </source>
</evidence>
<proteinExistence type="inferred from homology"/>
<gene>
    <name evidence="5" type="ORF">KDK95_31990</name>
</gene>
<dbReference type="CDD" id="cd01143">
    <property type="entry name" value="YvrC"/>
    <property type="match status" value="1"/>
</dbReference>
<accession>A0A941IJN6</accession>
<sequence length="297" mass="30689">MRLPRRAAAATALPLLALGLAACSSSPTTANTAALSASEPRRIVSLSPTATEDLFAIGAGGQVVAVDKDSDYPANAPRTTLDPITPSAEAILRYNPDLVVVSEDSNGLVAALKKVGVTVMIEPAANTLNDAYTQIEQLGKATGHASGADSTVATMKSEIRAAVQQAGTSHADLTYYWELDPTYYSATSATFIGQIAGLFGLKNIADKVDKAADGGYPQLSSEYIVQSSPSIVFLADTVCCGATAKSVAARPGWASVQAVKVDDVAGLNDDIASRWGPRLPQLVEAIAAAVEKAPAQR</sequence>
<name>A0A941IJN6_9ACTN</name>
<feature type="domain" description="Fe/B12 periplasmic-binding" evidence="4">
    <location>
        <begin position="42"/>
        <end position="294"/>
    </location>
</feature>
<keyword evidence="6" id="KW-1185">Reference proteome</keyword>
<dbReference type="InterPro" id="IPR002491">
    <property type="entry name" value="ABC_transptr_periplasmic_BD"/>
</dbReference>
<dbReference type="Proteomes" id="UP000676325">
    <property type="component" value="Unassembled WGS sequence"/>
</dbReference>
<dbReference type="Pfam" id="PF01497">
    <property type="entry name" value="Peripla_BP_2"/>
    <property type="match status" value="1"/>
</dbReference>
<reference evidence="5" key="1">
    <citation type="submission" date="2021-04" db="EMBL/GenBank/DDBJ databases">
        <title>Genome based classification of Actinospica acidithermotolerans sp. nov., an actinobacterium isolated from an Indonesian hot spring.</title>
        <authorList>
            <person name="Kusuma A.B."/>
            <person name="Putra K.E."/>
            <person name="Nafisah S."/>
            <person name="Loh J."/>
            <person name="Nouioui I."/>
            <person name="Goodfellow M."/>
        </authorList>
    </citation>
    <scope>NUCLEOTIDE SEQUENCE</scope>
    <source>
        <strain evidence="5">MGRD01-02</strain>
    </source>
</reference>
<keyword evidence="2 3" id="KW-0732">Signal</keyword>
<comment type="caution">
    <text evidence="5">The sequence shown here is derived from an EMBL/GenBank/DDBJ whole genome shotgun (WGS) entry which is preliminary data.</text>
</comment>
<organism evidence="5 6">
    <name type="scientific">Actinospica acidithermotolerans</name>
    <dbReference type="NCBI Taxonomy" id="2828514"/>
    <lineage>
        <taxon>Bacteria</taxon>
        <taxon>Bacillati</taxon>
        <taxon>Actinomycetota</taxon>
        <taxon>Actinomycetes</taxon>
        <taxon>Catenulisporales</taxon>
        <taxon>Actinospicaceae</taxon>
        <taxon>Actinospica</taxon>
    </lineage>
</organism>
<evidence type="ECO:0000256" key="2">
    <source>
        <dbReference type="ARBA" id="ARBA00022729"/>
    </source>
</evidence>
<dbReference type="NCBIfam" id="NF038402">
    <property type="entry name" value="TroA_like"/>
    <property type="match status" value="1"/>
</dbReference>
<feature type="signal peptide" evidence="3">
    <location>
        <begin position="1"/>
        <end position="30"/>
    </location>
</feature>
<dbReference type="PANTHER" id="PTHR30535">
    <property type="entry name" value="VITAMIN B12-BINDING PROTEIN"/>
    <property type="match status" value="1"/>
</dbReference>
<dbReference type="PROSITE" id="PS51257">
    <property type="entry name" value="PROKAR_LIPOPROTEIN"/>
    <property type="match status" value="1"/>
</dbReference>
<evidence type="ECO:0000256" key="1">
    <source>
        <dbReference type="ARBA" id="ARBA00008814"/>
    </source>
</evidence>
<dbReference type="SUPFAM" id="SSF53807">
    <property type="entry name" value="Helical backbone' metal receptor"/>
    <property type="match status" value="1"/>
</dbReference>